<keyword evidence="2" id="KW-1185">Reference proteome</keyword>
<dbReference type="HOGENOM" id="CLU_134949_0_0_2"/>
<accession>A0A060HMA9</accession>
<reference evidence="1 2" key="1">
    <citation type="journal article" date="2014" name="Int. J. Syst. Evol. Microbiol.">
        <title>Nitrososphaera viennensis gen. nov., sp. nov., an aerobic and mesophilic, ammonia-oxidizing archaeon from soil and a member of the archaeal phylum Thaumarchaeota.</title>
        <authorList>
            <person name="Stieglmeier M."/>
            <person name="Klingl A."/>
            <person name="Alves R.J."/>
            <person name="Rittmann S.K."/>
            <person name="Melcher M."/>
            <person name="Leisch N."/>
            <person name="Schleper C."/>
        </authorList>
    </citation>
    <scope>NUCLEOTIDE SEQUENCE [LARGE SCALE GENOMIC DNA]</scope>
    <source>
        <strain evidence="1">EN76</strain>
    </source>
</reference>
<evidence type="ECO:0000313" key="1">
    <source>
        <dbReference type="EMBL" id="AIC14312.1"/>
    </source>
</evidence>
<gene>
    <name evidence="1" type="ORF">NVIE_001300</name>
</gene>
<dbReference type="EMBL" id="CP007536">
    <property type="protein sequence ID" value="AIC14312.1"/>
    <property type="molecule type" value="Genomic_DNA"/>
</dbReference>
<name>A0A060HMA9_9ARCH</name>
<organism evidence="1 2">
    <name type="scientific">Nitrososphaera viennensis EN76</name>
    <dbReference type="NCBI Taxonomy" id="926571"/>
    <lineage>
        <taxon>Archaea</taxon>
        <taxon>Nitrososphaerota</taxon>
        <taxon>Nitrososphaeria</taxon>
        <taxon>Nitrososphaerales</taxon>
        <taxon>Nitrososphaeraceae</taxon>
        <taxon>Nitrososphaera</taxon>
    </lineage>
</organism>
<proteinExistence type="predicted"/>
<sequence>MKVNLTHGVPPERLVNWIYFPKSDNAPEHLRKVAGVFIYCEAAIDSSNKKLKSNEVMSIAKENLEQLGFVVEAGSSKVLVPVLFGRNGEVEKSFYADGFNRETKTVLEIEAGRAVDNNQFLKDLFEACMMHDVEYLVIAVRRIYRKRGDFETVIKYFDTLYASRRLHLPLKGIMIIGY</sequence>
<evidence type="ECO:0000313" key="2">
    <source>
        <dbReference type="Proteomes" id="UP000027093"/>
    </source>
</evidence>
<dbReference type="AlphaFoldDB" id="A0A060HMA9"/>
<dbReference type="KEGG" id="nvn:NVIE_001300"/>
<dbReference type="Proteomes" id="UP000027093">
    <property type="component" value="Chromosome"/>
</dbReference>
<protein>
    <submittedName>
        <fullName evidence="1">Uncharacterized protein</fullName>
    </submittedName>
</protein>